<dbReference type="GO" id="GO:0004180">
    <property type="term" value="F:carboxypeptidase activity"/>
    <property type="evidence" value="ECO:0007669"/>
    <property type="project" value="UniProtKB-KW"/>
</dbReference>
<sequence>MNRFEFYSYYKEEHLQHYYDYALKNPQLQTSDVIWQVNAGLYRPFYEGIEEIKDTSVFPLLVNKYKKLPSHFIPSTLTYFPNSTYQACQNTVEAFLQLQEDARVAGCHLSVVSAYRTFDYQENLYHDYLKKDSMQAVDTYSARAGHSEHQTGYAIDICETDHESDKFEGTKESNWINNHAHEYGFIIRYQKGLSHLTGYRYEPWHITFVGKRVARLMHYYQIGTLEEFMTKFIEPYNQ</sequence>
<keyword evidence="2" id="KW-0121">Carboxypeptidase</keyword>
<dbReference type="Proteomes" id="UP000487649">
    <property type="component" value="Unassembled WGS sequence"/>
</dbReference>
<keyword evidence="2" id="KW-0645">Protease</keyword>
<organism evidence="2 3">
    <name type="scientific">Turicibacter sanguinis</name>
    <dbReference type="NCBI Taxonomy" id="154288"/>
    <lineage>
        <taxon>Bacteria</taxon>
        <taxon>Bacillati</taxon>
        <taxon>Bacillota</taxon>
        <taxon>Erysipelotrichia</taxon>
        <taxon>Erysipelotrichales</taxon>
        <taxon>Turicibacteraceae</taxon>
        <taxon>Turicibacter</taxon>
    </lineage>
</organism>
<dbReference type="InterPro" id="IPR009045">
    <property type="entry name" value="Zn_M74/Hedgehog-like"/>
</dbReference>
<accession>A0A173TIX8</accession>
<dbReference type="InterPro" id="IPR052179">
    <property type="entry name" value="DD-CPase-like"/>
</dbReference>
<dbReference type="AlphaFoldDB" id="A0A173TIX8"/>
<protein>
    <submittedName>
        <fullName evidence="2">D-alanyl-D-alanine carboxypeptidase family protein</fullName>
    </submittedName>
</protein>
<evidence type="ECO:0000313" key="2">
    <source>
        <dbReference type="EMBL" id="MTK21014.1"/>
    </source>
</evidence>
<dbReference type="CDD" id="cd14852">
    <property type="entry name" value="LD-carboxypeptidase"/>
    <property type="match status" value="1"/>
</dbReference>
<dbReference type="GeneID" id="60057962"/>
<evidence type="ECO:0000313" key="3">
    <source>
        <dbReference type="Proteomes" id="UP000487649"/>
    </source>
</evidence>
<dbReference type="OrthoDB" id="9792074at2"/>
<dbReference type="SUPFAM" id="SSF55166">
    <property type="entry name" value="Hedgehog/DD-peptidase"/>
    <property type="match status" value="1"/>
</dbReference>
<evidence type="ECO:0000259" key="1">
    <source>
        <dbReference type="Pfam" id="PF02557"/>
    </source>
</evidence>
<dbReference type="PANTHER" id="PTHR34385">
    <property type="entry name" value="D-ALANYL-D-ALANINE CARBOXYPEPTIDASE"/>
    <property type="match status" value="1"/>
</dbReference>
<gene>
    <name evidence="2" type="ORF">GMA92_06240</name>
</gene>
<keyword evidence="2" id="KW-0378">Hydrolase</keyword>
<dbReference type="Pfam" id="PF02557">
    <property type="entry name" value="VanY"/>
    <property type="match status" value="1"/>
</dbReference>
<dbReference type="InterPro" id="IPR058193">
    <property type="entry name" value="VanY/YodJ_core_dom"/>
</dbReference>
<dbReference type="PANTHER" id="PTHR34385:SF1">
    <property type="entry name" value="PEPTIDOGLYCAN L-ALANYL-D-GLUTAMATE ENDOPEPTIDASE CWLK"/>
    <property type="match status" value="1"/>
</dbReference>
<comment type="caution">
    <text evidence="2">The sequence shown here is derived from an EMBL/GenBank/DDBJ whole genome shotgun (WGS) entry which is preliminary data.</text>
</comment>
<proteinExistence type="predicted"/>
<dbReference type="Gene3D" id="3.30.1380.10">
    <property type="match status" value="1"/>
</dbReference>
<dbReference type="GO" id="GO:0006508">
    <property type="term" value="P:proteolysis"/>
    <property type="evidence" value="ECO:0007669"/>
    <property type="project" value="InterPro"/>
</dbReference>
<name>A0A173TIX8_9FIRM</name>
<dbReference type="InterPro" id="IPR003709">
    <property type="entry name" value="VanY-like_core_dom"/>
</dbReference>
<reference evidence="2 3" key="1">
    <citation type="journal article" date="2019" name="Nat. Med.">
        <title>A library of human gut bacterial isolates paired with longitudinal multiomics data enables mechanistic microbiome research.</title>
        <authorList>
            <person name="Poyet M."/>
            <person name="Groussin M."/>
            <person name="Gibbons S.M."/>
            <person name="Avila-Pacheco J."/>
            <person name="Jiang X."/>
            <person name="Kearney S.M."/>
            <person name="Perrotta A.R."/>
            <person name="Berdy B."/>
            <person name="Zhao S."/>
            <person name="Lieberman T.D."/>
            <person name="Swanson P.K."/>
            <person name="Smith M."/>
            <person name="Roesemann S."/>
            <person name="Alexander J.E."/>
            <person name="Rich S.A."/>
            <person name="Livny J."/>
            <person name="Vlamakis H."/>
            <person name="Clish C."/>
            <person name="Bullock K."/>
            <person name="Deik A."/>
            <person name="Scott J."/>
            <person name="Pierce K.A."/>
            <person name="Xavier R.J."/>
            <person name="Alm E.J."/>
        </authorList>
    </citation>
    <scope>NUCLEOTIDE SEQUENCE [LARGE SCALE GENOMIC DNA]</scope>
    <source>
        <strain evidence="2 3">BIOML-A198</strain>
    </source>
</reference>
<feature type="domain" description="D-alanyl-D-alanine carboxypeptidase-like core" evidence="1">
    <location>
        <begin position="89"/>
        <end position="211"/>
    </location>
</feature>
<dbReference type="RefSeq" id="WP_006785307.1">
    <property type="nucleotide sequence ID" value="NZ_CABJBH010000015.1"/>
</dbReference>
<dbReference type="EMBL" id="WMQE01000011">
    <property type="protein sequence ID" value="MTK21014.1"/>
    <property type="molecule type" value="Genomic_DNA"/>
</dbReference>